<dbReference type="EMBL" id="QZJZ01000018">
    <property type="protein sequence ID" value="RJP60988.1"/>
    <property type="molecule type" value="Genomic_DNA"/>
</dbReference>
<dbReference type="GO" id="GO:0000160">
    <property type="term" value="P:phosphorelay signal transduction system"/>
    <property type="evidence" value="ECO:0007669"/>
    <property type="project" value="InterPro"/>
</dbReference>
<accession>A0A3A4RF28</accession>
<comment type="caution">
    <text evidence="4">The sequence shown here is derived from an EMBL/GenBank/DDBJ whole genome shotgun (WGS) entry which is preliminary data.</text>
</comment>
<name>A0A3A4RF28_9BACT</name>
<evidence type="ECO:0000256" key="2">
    <source>
        <dbReference type="PROSITE-ProRule" id="PRU00169"/>
    </source>
</evidence>
<reference evidence="4 5" key="1">
    <citation type="journal article" date="2017" name="ISME J.">
        <title>Energy and carbon metabolisms in a deep terrestrial subsurface fluid microbial community.</title>
        <authorList>
            <person name="Momper L."/>
            <person name="Jungbluth S.P."/>
            <person name="Lee M.D."/>
            <person name="Amend J.P."/>
        </authorList>
    </citation>
    <scope>NUCLEOTIDE SEQUENCE [LARGE SCALE GENOMIC DNA]</scope>
    <source>
        <strain evidence="4">SURF_26</strain>
    </source>
</reference>
<proteinExistence type="predicted"/>
<evidence type="ECO:0000313" key="4">
    <source>
        <dbReference type="EMBL" id="RJP60988.1"/>
    </source>
</evidence>
<dbReference type="PANTHER" id="PTHR44591">
    <property type="entry name" value="STRESS RESPONSE REGULATOR PROTEIN 1"/>
    <property type="match status" value="1"/>
</dbReference>
<dbReference type="AlphaFoldDB" id="A0A3A4RF28"/>
<dbReference type="InterPro" id="IPR050595">
    <property type="entry name" value="Bact_response_regulator"/>
</dbReference>
<dbReference type="PROSITE" id="PS50110">
    <property type="entry name" value="RESPONSE_REGULATORY"/>
    <property type="match status" value="1"/>
</dbReference>
<sequence length="388" mass="44765">MTDKKLSYDSSIPEDINAVLDLKEIEWSLIQLLIELIPGFLHDLNNVMGIVSNYRDLYTSARTGFANTQNSLKVFDSILKSATNTKHFLTLFQGEQSVHVQNIGQYLDRITKLFYYKFKEKRITAELNCTFPYSLILPEIFTNYLMVSILFYLSEISAGKSEIMIETRRQNNHLNLTFTRTSWNSAIKSLNHSTSPFITMLERHINQCNCWLERLKLKPLSIVTERSNVKAQNYIITLELPVQLFEECSLEAPEEIGLEQKIPPTRLTTTTQRILIIDDEKIMCDLLMSIFEDSKYLLDYATDSTEAMDKCRETRYDLIICDYMLPGTTAPEIIKNIIAISGDTKFIIITGCADASLEERLLKPPVFYVLRKPFKIDEIINSVQKLMQ</sequence>
<dbReference type="SUPFAM" id="SSF52172">
    <property type="entry name" value="CheY-like"/>
    <property type="match status" value="1"/>
</dbReference>
<dbReference type="Proteomes" id="UP000266426">
    <property type="component" value="Unassembled WGS sequence"/>
</dbReference>
<dbReference type="SMART" id="SM00448">
    <property type="entry name" value="REC"/>
    <property type="match status" value="1"/>
</dbReference>
<evidence type="ECO:0000259" key="3">
    <source>
        <dbReference type="PROSITE" id="PS50110"/>
    </source>
</evidence>
<gene>
    <name evidence="4" type="ORF">C4541_03035</name>
</gene>
<feature type="modified residue" description="4-aspartylphosphate" evidence="2">
    <location>
        <position position="322"/>
    </location>
</feature>
<protein>
    <submittedName>
        <fullName evidence="4">Response regulator</fullName>
    </submittedName>
</protein>
<feature type="domain" description="Response regulatory" evidence="3">
    <location>
        <begin position="273"/>
        <end position="387"/>
    </location>
</feature>
<dbReference type="Gene3D" id="3.40.50.2300">
    <property type="match status" value="1"/>
</dbReference>
<keyword evidence="1 2" id="KW-0597">Phosphoprotein</keyword>
<organism evidence="4 5">
    <name type="scientific">Candidatus Auribacter fodinae</name>
    <dbReference type="NCBI Taxonomy" id="2093366"/>
    <lineage>
        <taxon>Bacteria</taxon>
        <taxon>Pseudomonadati</taxon>
        <taxon>Candidatus Auribacterota</taxon>
        <taxon>Candidatus Auribacteria</taxon>
        <taxon>Candidatus Auribacterales</taxon>
        <taxon>Candidatus Auribacteraceae</taxon>
        <taxon>Candidatus Auribacter</taxon>
    </lineage>
</organism>
<dbReference type="CDD" id="cd00156">
    <property type="entry name" value="REC"/>
    <property type="match status" value="1"/>
</dbReference>
<evidence type="ECO:0000313" key="5">
    <source>
        <dbReference type="Proteomes" id="UP000266426"/>
    </source>
</evidence>
<dbReference type="InterPro" id="IPR001789">
    <property type="entry name" value="Sig_transdc_resp-reg_receiver"/>
</dbReference>
<evidence type="ECO:0000256" key="1">
    <source>
        <dbReference type="ARBA" id="ARBA00022553"/>
    </source>
</evidence>
<dbReference type="InterPro" id="IPR011006">
    <property type="entry name" value="CheY-like_superfamily"/>
</dbReference>
<dbReference type="Pfam" id="PF00072">
    <property type="entry name" value="Response_reg"/>
    <property type="match status" value="1"/>
</dbReference>
<dbReference type="PANTHER" id="PTHR44591:SF21">
    <property type="entry name" value="TWO-COMPONENT RESPONSE REGULATOR"/>
    <property type="match status" value="1"/>
</dbReference>